<feature type="transmembrane region" description="Helical" evidence="5">
    <location>
        <begin position="131"/>
        <end position="150"/>
    </location>
</feature>
<feature type="transmembrane region" description="Helical" evidence="5">
    <location>
        <begin position="295"/>
        <end position="316"/>
    </location>
</feature>
<keyword evidence="8" id="KW-1185">Reference proteome</keyword>
<organism evidence="7 8">
    <name type="scientific">Microbulbifer marinus</name>
    <dbReference type="NCBI Taxonomy" id="658218"/>
    <lineage>
        <taxon>Bacteria</taxon>
        <taxon>Pseudomonadati</taxon>
        <taxon>Pseudomonadota</taxon>
        <taxon>Gammaproteobacteria</taxon>
        <taxon>Cellvibrionales</taxon>
        <taxon>Microbulbiferaceae</taxon>
        <taxon>Microbulbifer</taxon>
    </lineage>
</organism>
<feature type="transmembrane region" description="Helical" evidence="5">
    <location>
        <begin position="71"/>
        <end position="88"/>
    </location>
</feature>
<dbReference type="EMBL" id="FNQO01000003">
    <property type="protein sequence ID" value="SEA34203.1"/>
    <property type="molecule type" value="Genomic_DNA"/>
</dbReference>
<feature type="transmembrane region" description="Helical" evidence="5">
    <location>
        <begin position="208"/>
        <end position="227"/>
    </location>
</feature>
<feature type="transmembrane region" description="Helical" evidence="5">
    <location>
        <begin position="18"/>
        <end position="34"/>
    </location>
</feature>
<feature type="transmembrane region" description="Helical" evidence="5">
    <location>
        <begin position="157"/>
        <end position="178"/>
    </location>
</feature>
<dbReference type="AlphaFoldDB" id="A0A1H4ADL5"/>
<dbReference type="InterPro" id="IPR051533">
    <property type="entry name" value="WaaL-like"/>
</dbReference>
<evidence type="ECO:0000259" key="6">
    <source>
        <dbReference type="Pfam" id="PF04932"/>
    </source>
</evidence>
<proteinExistence type="predicted"/>
<keyword evidence="3 5" id="KW-1133">Transmembrane helix</keyword>
<sequence>MPTANPTHSHRIERLERGLFYGLLALLFWLPIPLGSHRPWAWALLEIWSFGLMGGWLLVNTYSPRLHSLRPYLPLLVIFGVFQLWVALQQMPLPMGLLQSIAPDTAAHYLAANPQAATGTLSLDLNHTHVGLLKGLSYWCLLFLLLALVNSAQRLKTLALVVVLTGTFQAFYGVLMALSGAETSWGLGLPNSHIATGGFVYKNHFGNFLVLCLCLGIGLLIASLSKSKALSIKEMLRGTLAMLLNGKAVVRLCLAMMVIGLVMSYSRMANTAFFASLSITGVLGLLLIRKKSRSLTVLLASLLVIDLFIVGSWFGVDKLRDRLENTSFAQETRDEVNQYGMTLIEQHPIAGTGGGSFYSTFPSVKGPGIQTFYDLAHNDYLQFAIEFGLPATLLLGAVVLWSLALAFSALRNRRNSLMQGMAFSAVMAIIAELMMLATDFHLQAPATALYFMLCLAVAWMARFMKVERAR</sequence>
<dbReference type="GO" id="GO:0016020">
    <property type="term" value="C:membrane"/>
    <property type="evidence" value="ECO:0007669"/>
    <property type="project" value="UniProtKB-SubCell"/>
</dbReference>
<feature type="domain" description="O-antigen ligase-related" evidence="6">
    <location>
        <begin position="253"/>
        <end position="395"/>
    </location>
</feature>
<feature type="transmembrane region" description="Helical" evidence="5">
    <location>
        <begin position="40"/>
        <end position="59"/>
    </location>
</feature>
<dbReference type="Proteomes" id="UP000198658">
    <property type="component" value="Unassembled WGS sequence"/>
</dbReference>
<dbReference type="Pfam" id="PF04932">
    <property type="entry name" value="Wzy_C"/>
    <property type="match status" value="1"/>
</dbReference>
<evidence type="ECO:0000256" key="4">
    <source>
        <dbReference type="ARBA" id="ARBA00023136"/>
    </source>
</evidence>
<protein>
    <submittedName>
        <fullName evidence="7">O-Antigen ligase</fullName>
    </submittedName>
</protein>
<feature type="transmembrane region" description="Helical" evidence="5">
    <location>
        <begin position="271"/>
        <end position="288"/>
    </location>
</feature>
<evidence type="ECO:0000313" key="8">
    <source>
        <dbReference type="Proteomes" id="UP000198658"/>
    </source>
</evidence>
<dbReference type="InterPro" id="IPR007016">
    <property type="entry name" value="O-antigen_ligase-rel_domated"/>
</dbReference>
<evidence type="ECO:0000256" key="2">
    <source>
        <dbReference type="ARBA" id="ARBA00022692"/>
    </source>
</evidence>
<dbReference type="GO" id="GO:0016874">
    <property type="term" value="F:ligase activity"/>
    <property type="evidence" value="ECO:0007669"/>
    <property type="project" value="UniProtKB-KW"/>
</dbReference>
<evidence type="ECO:0000256" key="5">
    <source>
        <dbReference type="SAM" id="Phobius"/>
    </source>
</evidence>
<name>A0A1H4ADL5_9GAMM</name>
<feature type="transmembrane region" description="Helical" evidence="5">
    <location>
        <begin position="417"/>
        <end position="436"/>
    </location>
</feature>
<evidence type="ECO:0000256" key="3">
    <source>
        <dbReference type="ARBA" id="ARBA00022989"/>
    </source>
</evidence>
<dbReference type="PANTHER" id="PTHR37422">
    <property type="entry name" value="TEICHURONIC ACID BIOSYNTHESIS PROTEIN TUAE"/>
    <property type="match status" value="1"/>
</dbReference>
<feature type="transmembrane region" description="Helical" evidence="5">
    <location>
        <begin position="442"/>
        <end position="461"/>
    </location>
</feature>
<dbReference type="PANTHER" id="PTHR37422:SF13">
    <property type="entry name" value="LIPOPOLYSACCHARIDE BIOSYNTHESIS PROTEIN PA4999-RELATED"/>
    <property type="match status" value="1"/>
</dbReference>
<keyword evidence="7" id="KW-0436">Ligase</keyword>
<dbReference type="STRING" id="658218.SAMN05216562_2722"/>
<keyword evidence="2 5" id="KW-0812">Transmembrane</keyword>
<evidence type="ECO:0000256" key="1">
    <source>
        <dbReference type="ARBA" id="ARBA00004141"/>
    </source>
</evidence>
<accession>A0A1H4ADL5</accession>
<gene>
    <name evidence="7" type="ORF">SAMN05216562_2722</name>
</gene>
<feature type="transmembrane region" description="Helical" evidence="5">
    <location>
        <begin position="387"/>
        <end position="410"/>
    </location>
</feature>
<evidence type="ECO:0000313" key="7">
    <source>
        <dbReference type="EMBL" id="SEA34203.1"/>
    </source>
</evidence>
<reference evidence="8" key="1">
    <citation type="submission" date="2016-10" db="EMBL/GenBank/DDBJ databases">
        <authorList>
            <person name="Varghese N."/>
            <person name="Submissions S."/>
        </authorList>
    </citation>
    <scope>NUCLEOTIDE SEQUENCE [LARGE SCALE GENOMIC DNA]</scope>
    <source>
        <strain evidence="8">CGMCC 1.10657</strain>
    </source>
</reference>
<comment type="subcellular location">
    <subcellularLocation>
        <location evidence="1">Membrane</location>
        <topology evidence="1">Multi-pass membrane protein</topology>
    </subcellularLocation>
</comment>
<feature type="transmembrane region" description="Helical" evidence="5">
    <location>
        <begin position="248"/>
        <end position="265"/>
    </location>
</feature>
<keyword evidence="4 5" id="KW-0472">Membrane</keyword>